<evidence type="ECO:0000256" key="1">
    <source>
        <dbReference type="ARBA" id="ARBA00009470"/>
    </source>
</evidence>
<dbReference type="Gene3D" id="2.60.40.10">
    <property type="entry name" value="Immunoglobulins"/>
    <property type="match status" value="1"/>
</dbReference>
<comment type="similarity">
    <text evidence="1">Belongs to the tyrosinase family. Hemocyanin subfamily.</text>
</comment>
<dbReference type="InterPro" id="IPR013783">
    <property type="entry name" value="Ig-like_fold"/>
</dbReference>
<dbReference type="SUPFAM" id="SSF48726">
    <property type="entry name" value="Immunoglobulin"/>
    <property type="match status" value="1"/>
</dbReference>
<dbReference type="InterPro" id="IPR005204">
    <property type="entry name" value="Hemocyanin_N"/>
</dbReference>
<protein>
    <submittedName>
        <fullName evidence="2">Uncharacterized protein</fullName>
    </submittedName>
</protein>
<name>A0A7R8W5B9_9CRUS</name>
<dbReference type="InterPro" id="IPR000896">
    <property type="entry name" value="Hemocyanin/hexamerin_mid_dom"/>
</dbReference>
<dbReference type="InterPro" id="IPR005203">
    <property type="entry name" value="Hemocyanin_C"/>
</dbReference>
<dbReference type="Gene3D" id="1.10.1280.10">
    <property type="entry name" value="Di-copper center containing domain from catechol oxidase"/>
    <property type="match status" value="1"/>
</dbReference>
<evidence type="ECO:0000313" key="2">
    <source>
        <dbReference type="EMBL" id="CAD7225173.1"/>
    </source>
</evidence>
<dbReference type="InterPro" id="IPR002227">
    <property type="entry name" value="Tyrosinase_Cu-bd"/>
</dbReference>
<organism evidence="2">
    <name type="scientific">Cyprideis torosa</name>
    <dbReference type="NCBI Taxonomy" id="163714"/>
    <lineage>
        <taxon>Eukaryota</taxon>
        <taxon>Metazoa</taxon>
        <taxon>Ecdysozoa</taxon>
        <taxon>Arthropoda</taxon>
        <taxon>Crustacea</taxon>
        <taxon>Oligostraca</taxon>
        <taxon>Ostracoda</taxon>
        <taxon>Podocopa</taxon>
        <taxon>Podocopida</taxon>
        <taxon>Cytherocopina</taxon>
        <taxon>Cytheroidea</taxon>
        <taxon>Cytherideidae</taxon>
        <taxon>Cyprideis</taxon>
    </lineage>
</organism>
<dbReference type="AlphaFoldDB" id="A0A7R8W5B9"/>
<dbReference type="OrthoDB" id="8119704at2759"/>
<dbReference type="InterPro" id="IPR037020">
    <property type="entry name" value="Hemocyanin_C_sf"/>
</dbReference>
<proteinExistence type="inferred from homology"/>
<dbReference type="Gene3D" id="2.60.40.1520">
    <property type="entry name" value="Hemocyanin, C-terminal domain"/>
    <property type="match status" value="1"/>
</dbReference>
<dbReference type="SUPFAM" id="SSF48050">
    <property type="entry name" value="Hemocyanin, N-terminal domain"/>
    <property type="match status" value="1"/>
</dbReference>
<dbReference type="PROSITE" id="PS00209">
    <property type="entry name" value="HEMOCYANIN_1"/>
    <property type="match status" value="1"/>
</dbReference>
<dbReference type="Pfam" id="PF03722">
    <property type="entry name" value="Hemocyanin_N"/>
    <property type="match status" value="1"/>
</dbReference>
<dbReference type="SUPFAM" id="SSF48056">
    <property type="entry name" value="Di-copper centre-containing domain"/>
    <property type="match status" value="1"/>
</dbReference>
<dbReference type="PANTHER" id="PTHR11511:SF5">
    <property type="entry name" value="FAT-BODY PROTEIN 1-RELATED"/>
    <property type="match status" value="1"/>
</dbReference>
<dbReference type="PRINTS" id="PR00187">
    <property type="entry name" value="HAEMOCYANIN"/>
</dbReference>
<dbReference type="PROSITE" id="PS00498">
    <property type="entry name" value="TYROSINASE_2"/>
    <property type="match status" value="1"/>
</dbReference>
<dbReference type="PROSITE" id="PS00210">
    <property type="entry name" value="HEMOCYANIN_2"/>
    <property type="match status" value="1"/>
</dbReference>
<dbReference type="Gene3D" id="1.20.1370.10">
    <property type="entry name" value="Hemocyanin, N-terminal domain"/>
    <property type="match status" value="1"/>
</dbReference>
<dbReference type="EMBL" id="OB660518">
    <property type="protein sequence ID" value="CAD7225173.1"/>
    <property type="molecule type" value="Genomic_DNA"/>
</dbReference>
<sequence length="782" mass="90417">MQMMWWHSVQDIQRLINRVSAARTIGVAWLRSVDIDELILSIHNIIITKNVRNSVDYDEESSSWNLRIKDAEKNDSGWYKCQINTVPMRSMGVYLNIDSASDLVDHNTSETELTVRKGNLEKTNAVNYTLCGTDIVAEDHFLFKQEAILKLLTRLEDPNGDAEQSKISRTYNPGTAEARYKDPRRVREFMAAFSSETFLKRGVYFSLFDEEHRNQMIQFFEILQGADSWDTFYRTACWGRDRLNEMLFDYALSVAVLHRKDTKGIALPPPYEVNPNFFVPTVAINEAYRGRMKGVNTTISFIFTGTQKNEEQKVAYFGEDIGLNSHHHYWHMEFPFWWTEQHGKKKDRKGELFFYMHHQLIARFDAERLSSDIPVVEPLSWNQRIKSGFAPMTSYKTEGDFPTRPDDVAFRDLPFLSIEEMRVFEERLHEAIDRGYLINREGVKVPLNIELLGDIIEASEYSLNPRFYGSVHNYAHMLISRINDPEGVFALPPGVMEHFSTATRDPNFFSLHKYIDSLFKKFKNNQPAYRKEDFEFPGVSIESLKVQSTSRAVPENQMITYFEEFEFNINNGMDVNPSDKNLHSKAQVQRLTKEAFKYVLEVFSFEPQSAVVRIFLVPKYNAFGEEHTQEEKRWSQIELDKFVVQLSAGQNTIVASSEDSSVTVPDRKGIDQLLQEIQDAKSGRSPLPVNKEHRHCGLPNRLLIPRGNTAGMDYELSVMITDWTKDKVGRSQLGGSVCYCGEPDQQYPDRRAMGFPFDKKAEVDAFDVANFKIQEVKIRFIP</sequence>
<dbReference type="SUPFAM" id="SSF81296">
    <property type="entry name" value="E set domains"/>
    <property type="match status" value="1"/>
</dbReference>
<dbReference type="InterPro" id="IPR013788">
    <property type="entry name" value="Hemocyanin/hexamerin"/>
</dbReference>
<accession>A0A7R8W5B9</accession>
<dbReference type="Pfam" id="PF03723">
    <property type="entry name" value="Hemocyanin_C"/>
    <property type="match status" value="1"/>
</dbReference>
<dbReference type="PANTHER" id="PTHR11511">
    <property type="entry name" value="LARVAL STORAGE PROTEIN/PHENOLOXIDASE"/>
    <property type="match status" value="1"/>
</dbReference>
<gene>
    <name evidence="2" type="ORF">CTOB1V02_LOCUS3119</name>
</gene>
<dbReference type="GO" id="GO:0016491">
    <property type="term" value="F:oxidoreductase activity"/>
    <property type="evidence" value="ECO:0007669"/>
    <property type="project" value="InterPro"/>
</dbReference>
<dbReference type="InterPro" id="IPR036697">
    <property type="entry name" value="Hemocyanin_N_sf"/>
</dbReference>
<reference evidence="2" key="1">
    <citation type="submission" date="2020-11" db="EMBL/GenBank/DDBJ databases">
        <authorList>
            <person name="Tran Van P."/>
        </authorList>
    </citation>
    <scope>NUCLEOTIDE SEQUENCE</scope>
</reference>
<dbReference type="InterPro" id="IPR014756">
    <property type="entry name" value="Ig_E-set"/>
</dbReference>
<dbReference type="InterPro" id="IPR036179">
    <property type="entry name" value="Ig-like_dom_sf"/>
</dbReference>
<dbReference type="Pfam" id="PF00372">
    <property type="entry name" value="Hemocyanin_M"/>
    <property type="match status" value="1"/>
</dbReference>
<dbReference type="InterPro" id="IPR008922">
    <property type="entry name" value="Di-copper_centre_dom_sf"/>
</dbReference>